<proteinExistence type="predicted"/>
<accession>A0A016SEP7</accession>
<evidence type="ECO:0000256" key="1">
    <source>
        <dbReference type="SAM" id="MobiDB-lite"/>
    </source>
</evidence>
<reference evidence="3" key="1">
    <citation type="journal article" date="2015" name="Nat. Genet.">
        <title>The genome and transcriptome of the zoonotic hookworm Ancylostoma ceylanicum identify infection-specific gene families.</title>
        <authorList>
            <person name="Schwarz E.M."/>
            <person name="Hu Y."/>
            <person name="Antoshechkin I."/>
            <person name="Miller M.M."/>
            <person name="Sternberg P.W."/>
            <person name="Aroian R.V."/>
        </authorList>
    </citation>
    <scope>NUCLEOTIDE SEQUENCE</scope>
    <source>
        <strain evidence="3">HY135</strain>
    </source>
</reference>
<gene>
    <name evidence="2" type="primary">Acey_s0242.g3452</name>
    <name evidence="2" type="ORF">Y032_0242g3452</name>
</gene>
<comment type="caution">
    <text evidence="2">The sequence shown here is derived from an EMBL/GenBank/DDBJ whole genome shotgun (WGS) entry which is preliminary data.</text>
</comment>
<sequence>MSAIYRTPQEFRTTDSKSESKTATSSTHRITNGHDHQVSFPYEFHCIYFHGSIATSSGPFAFAGFIRSSAAMISSLVIGCIGP</sequence>
<organism evidence="2 3">
    <name type="scientific">Ancylostoma ceylanicum</name>
    <dbReference type="NCBI Taxonomy" id="53326"/>
    <lineage>
        <taxon>Eukaryota</taxon>
        <taxon>Metazoa</taxon>
        <taxon>Ecdysozoa</taxon>
        <taxon>Nematoda</taxon>
        <taxon>Chromadorea</taxon>
        <taxon>Rhabditida</taxon>
        <taxon>Rhabditina</taxon>
        <taxon>Rhabditomorpha</taxon>
        <taxon>Strongyloidea</taxon>
        <taxon>Ancylostomatidae</taxon>
        <taxon>Ancylostomatinae</taxon>
        <taxon>Ancylostoma</taxon>
    </lineage>
</organism>
<dbReference type="AlphaFoldDB" id="A0A016SEP7"/>
<keyword evidence="3" id="KW-1185">Reference proteome</keyword>
<feature type="region of interest" description="Disordered" evidence="1">
    <location>
        <begin position="1"/>
        <end position="33"/>
    </location>
</feature>
<dbReference type="Proteomes" id="UP000024635">
    <property type="component" value="Unassembled WGS sequence"/>
</dbReference>
<dbReference type="EMBL" id="JARK01001578">
    <property type="protein sequence ID" value="EYB88779.1"/>
    <property type="molecule type" value="Genomic_DNA"/>
</dbReference>
<evidence type="ECO:0000313" key="3">
    <source>
        <dbReference type="Proteomes" id="UP000024635"/>
    </source>
</evidence>
<protein>
    <submittedName>
        <fullName evidence="2">Uncharacterized protein</fullName>
    </submittedName>
</protein>
<evidence type="ECO:0000313" key="2">
    <source>
        <dbReference type="EMBL" id="EYB88779.1"/>
    </source>
</evidence>
<name>A0A016SEP7_9BILA</name>